<reference evidence="2" key="2">
    <citation type="submission" date="2016-06" db="EMBL/GenBank/DDBJ databases">
        <authorList>
            <person name="Huang P."/>
            <person name="Jiang X."/>
            <person name="Liu X."/>
        </authorList>
    </citation>
    <scope>NUCLEOTIDE SEQUENCE</scope>
    <source>
        <strain evidence="2">852011</strain>
    </source>
</reference>
<evidence type="ECO:0000313" key="4">
    <source>
        <dbReference type="Proteomes" id="UP001462961"/>
    </source>
</evidence>
<organism evidence="2 3">
    <name type="scientific">Paraburkholderia caribensis</name>
    <dbReference type="NCBI Taxonomy" id="75105"/>
    <lineage>
        <taxon>Bacteria</taxon>
        <taxon>Pseudomonadati</taxon>
        <taxon>Pseudomonadota</taxon>
        <taxon>Betaproteobacteria</taxon>
        <taxon>Burkholderiales</taxon>
        <taxon>Burkholderiaceae</taxon>
        <taxon>Paraburkholderia</taxon>
    </lineage>
</organism>
<protein>
    <submittedName>
        <fullName evidence="1">Transcriptional regulator</fullName>
    </submittedName>
</protein>
<evidence type="ECO:0000313" key="3">
    <source>
        <dbReference type="Proteomes" id="UP000509548"/>
    </source>
</evidence>
<dbReference type="AlphaFoldDB" id="A0A9Q6RYT5"/>
<dbReference type="EMBL" id="CP015958">
    <property type="protein sequence ID" value="QLB61617.1"/>
    <property type="molecule type" value="Genomic_DNA"/>
</dbReference>
<proteinExistence type="predicted"/>
<dbReference type="Proteomes" id="UP001462961">
    <property type="component" value="Unassembled WGS sequence"/>
</dbReference>
<dbReference type="Proteomes" id="UP000509548">
    <property type="component" value="Chromosome 1"/>
</dbReference>
<accession>A0A9Q6RYT5</accession>
<sequence>MRTEVIDKSVPQTLPAIGFSRWEQLRHFIPVSRETWRKLVREGRAPQGQRWTERCTVYSNEEVHRWMKDPAGYQAARIEA</sequence>
<keyword evidence="4" id="KW-1185">Reference proteome</keyword>
<reference evidence="2 3" key="1">
    <citation type="journal article" date="2014" name="Genome Announc.">
        <title>Draft Genome Sequence of the Haloacid-Degrading Burkholderia caribensis Strain MBA4.</title>
        <authorList>
            <person name="Pan Y."/>
            <person name="Kong K.F."/>
            <person name="Tsang J.S."/>
        </authorList>
    </citation>
    <scope>NUCLEOTIDE SEQUENCE [LARGE SCALE GENOMIC DNA]</scope>
    <source>
        <strain evidence="2 3">852011</strain>
    </source>
</reference>
<reference evidence="1 4" key="3">
    <citation type="submission" date="2024-01" db="EMBL/GenBank/DDBJ databases">
        <title>The diversity of rhizobia nodulating Mimosa spp. in eleven states of Brazil covering several biomes is determined by host plant, location, and edaphic factors.</title>
        <authorList>
            <person name="Rouws L."/>
            <person name="Barauna A."/>
            <person name="Beukes C."/>
            <person name="De Faria S.M."/>
            <person name="Gross E."/>
            <person name="Dos Reis Junior F.B."/>
            <person name="Simon M."/>
            <person name="Maluk M."/>
            <person name="Odee D.W."/>
            <person name="Kenicer G."/>
            <person name="Young J.P.W."/>
            <person name="Reis V.M."/>
            <person name="Zilli J."/>
            <person name="James E.K."/>
        </authorList>
    </citation>
    <scope>NUCLEOTIDE SEQUENCE [LARGE SCALE GENOMIC DNA]</scope>
    <source>
        <strain evidence="1 4">JHI1651</strain>
    </source>
</reference>
<gene>
    <name evidence="2" type="ORF">A9O66_03990</name>
    <name evidence="1" type="ORF">VOI32_14035</name>
</gene>
<name>A0A9Q6RYT5_9BURK</name>
<evidence type="ECO:0000313" key="1">
    <source>
        <dbReference type="EMBL" id="MEO1755050.1"/>
    </source>
</evidence>
<evidence type="ECO:0000313" key="2">
    <source>
        <dbReference type="EMBL" id="QLB61617.1"/>
    </source>
</evidence>
<dbReference type="EMBL" id="JAYLVJ010000015">
    <property type="protein sequence ID" value="MEO1755050.1"/>
    <property type="molecule type" value="Genomic_DNA"/>
</dbReference>
<dbReference type="RefSeq" id="WP_176956761.1">
    <property type="nucleotide sequence ID" value="NZ_CP015958.1"/>
</dbReference>